<comment type="caution">
    <text evidence="2">The sequence shown here is derived from an EMBL/GenBank/DDBJ whole genome shotgun (WGS) entry which is preliminary data.</text>
</comment>
<dbReference type="AlphaFoldDB" id="A0A9X1IBK5"/>
<evidence type="ECO:0000313" key="3">
    <source>
        <dbReference type="Proteomes" id="UP001139286"/>
    </source>
</evidence>
<organism evidence="2 3">
    <name type="scientific">Neotamlana sargassicola</name>
    <dbReference type="NCBI Taxonomy" id="2883125"/>
    <lineage>
        <taxon>Bacteria</taxon>
        <taxon>Pseudomonadati</taxon>
        <taxon>Bacteroidota</taxon>
        <taxon>Flavobacteriia</taxon>
        <taxon>Flavobacteriales</taxon>
        <taxon>Flavobacteriaceae</taxon>
        <taxon>Neotamlana</taxon>
    </lineage>
</organism>
<proteinExistence type="predicted"/>
<accession>A0A9X1IBK5</accession>
<protein>
    <submittedName>
        <fullName evidence="2">Uncharacterized protein</fullName>
    </submittedName>
</protein>
<name>A0A9X1IBK5_9FLAO</name>
<feature type="signal peptide" evidence="1">
    <location>
        <begin position="1"/>
        <end position="21"/>
    </location>
</feature>
<dbReference type="RefSeq" id="WP_226696984.1">
    <property type="nucleotide sequence ID" value="NZ_JAJAPX010000008.1"/>
</dbReference>
<keyword evidence="1" id="KW-0732">Signal</keyword>
<dbReference type="Proteomes" id="UP001139286">
    <property type="component" value="Unassembled WGS sequence"/>
</dbReference>
<evidence type="ECO:0000313" key="2">
    <source>
        <dbReference type="EMBL" id="MCB4809626.1"/>
    </source>
</evidence>
<dbReference type="EMBL" id="JAJAPX010000008">
    <property type="protein sequence ID" value="MCB4809626.1"/>
    <property type="molecule type" value="Genomic_DNA"/>
</dbReference>
<feature type="chain" id="PRO_5040768308" evidence="1">
    <location>
        <begin position="22"/>
        <end position="196"/>
    </location>
</feature>
<gene>
    <name evidence="2" type="ORF">LG651_15325</name>
</gene>
<sequence length="196" mass="23433">MNKKHFFIILIIAFSSIYSFAQPEDATIYFKDGDSIPGYAFIKHNEINFRVSMESEDDFWDYEMVDKVEFETFFGPKIYKYIKLNEFDKPVLLELVTEGEISMYRQRSTSWILDSDFPQNNFPNNRQVTKVTNFLIRKNDDYPSCLNCGIINKWKKRTMDFVIDCSSLVKKIKTNELREIHLQEIVEYYNDFCTDY</sequence>
<reference evidence="2" key="1">
    <citation type="submission" date="2021-10" db="EMBL/GenBank/DDBJ databases">
        <title>Tamlana sargassums sp. nov., and Tamlana laminarinivorans sp. nov., two new bacteria isolated from the brown alga.</title>
        <authorList>
            <person name="Li J."/>
        </authorList>
    </citation>
    <scope>NUCLEOTIDE SEQUENCE</scope>
    <source>
        <strain evidence="2">62-3</strain>
    </source>
</reference>
<evidence type="ECO:0000256" key="1">
    <source>
        <dbReference type="SAM" id="SignalP"/>
    </source>
</evidence>
<keyword evidence="3" id="KW-1185">Reference proteome</keyword>